<dbReference type="EMBL" id="JAIQCV010000003">
    <property type="protein sequence ID" value="KAH1114926.1"/>
    <property type="molecule type" value="Genomic_DNA"/>
</dbReference>
<reference evidence="1 2" key="1">
    <citation type="journal article" date="2021" name="Plant Biotechnol. J.">
        <title>Multi-omics assisted identification of the key and species-specific regulatory components of drought-tolerant mechanisms in Gossypium stocksii.</title>
        <authorList>
            <person name="Yu D."/>
            <person name="Ke L."/>
            <person name="Zhang D."/>
            <person name="Wu Y."/>
            <person name="Sun Y."/>
            <person name="Mei J."/>
            <person name="Sun J."/>
            <person name="Sun Y."/>
        </authorList>
    </citation>
    <scope>NUCLEOTIDE SEQUENCE [LARGE SCALE GENOMIC DNA]</scope>
    <source>
        <strain evidence="2">cv. E1</strain>
        <tissue evidence="1">Leaf</tissue>
    </source>
</reference>
<proteinExistence type="predicted"/>
<accession>A0A9D3W8U7</accession>
<dbReference type="AlphaFoldDB" id="A0A9D3W8U7"/>
<sequence>MELYVEFAEVDEAGQFSTNFVANTRTKAERGSPTTRLYSGFSALLQNSLCNVPKSSIGRHSSVLGTDFNFEGHYQSRYKRNSNLDTWAQHSIDAFDFNFSGLMS</sequence>
<evidence type="ECO:0000313" key="1">
    <source>
        <dbReference type="EMBL" id="KAH1114926.1"/>
    </source>
</evidence>
<name>A0A9D3W8U7_9ROSI</name>
<protein>
    <submittedName>
        <fullName evidence="1">Uncharacterized protein</fullName>
    </submittedName>
</protein>
<dbReference type="Proteomes" id="UP000828251">
    <property type="component" value="Unassembled WGS sequence"/>
</dbReference>
<comment type="caution">
    <text evidence="1">The sequence shown here is derived from an EMBL/GenBank/DDBJ whole genome shotgun (WGS) entry which is preliminary data.</text>
</comment>
<gene>
    <name evidence="1" type="ORF">J1N35_008304</name>
</gene>
<keyword evidence="2" id="KW-1185">Reference proteome</keyword>
<evidence type="ECO:0000313" key="2">
    <source>
        <dbReference type="Proteomes" id="UP000828251"/>
    </source>
</evidence>
<dbReference type="OrthoDB" id="10571089at2759"/>
<organism evidence="1 2">
    <name type="scientific">Gossypium stocksii</name>
    <dbReference type="NCBI Taxonomy" id="47602"/>
    <lineage>
        <taxon>Eukaryota</taxon>
        <taxon>Viridiplantae</taxon>
        <taxon>Streptophyta</taxon>
        <taxon>Embryophyta</taxon>
        <taxon>Tracheophyta</taxon>
        <taxon>Spermatophyta</taxon>
        <taxon>Magnoliopsida</taxon>
        <taxon>eudicotyledons</taxon>
        <taxon>Gunneridae</taxon>
        <taxon>Pentapetalae</taxon>
        <taxon>rosids</taxon>
        <taxon>malvids</taxon>
        <taxon>Malvales</taxon>
        <taxon>Malvaceae</taxon>
        <taxon>Malvoideae</taxon>
        <taxon>Gossypium</taxon>
    </lineage>
</organism>